<keyword evidence="5" id="KW-1185">Reference proteome</keyword>
<sequence length="240" mass="27121">MVIAAFPIAKLGALLLKQLSKPIANYAKERAKHHPIFRKYVCMPPAQFYNWCEVKMKMWVLNLGKPVSVPPLNEQMAIELGANLLGETIIFTMAAGILVAEYSRQVRKEAAKETKRQEEIDNMCSRLDELYFQTQEQRAQIYELTRSLYDLEVKVKKVKKPPPPPPPPPPAFPTHVHPTKDNQPITPQIPEPVVNPVSNNSHSNLGIISKALNYINTDVLALSAVGPVNDYRYPIYPQRS</sequence>
<dbReference type="PANTHER" id="PTHR12499">
    <property type="entry name" value="OPTIC ATROPHY 3 PROTEIN OPA3"/>
    <property type="match status" value="1"/>
</dbReference>
<protein>
    <recommendedName>
        <fullName evidence="6">OPA3-like protein CG13603</fullName>
    </recommendedName>
</protein>
<dbReference type="Proteomes" id="UP001152759">
    <property type="component" value="Chromosome 9"/>
</dbReference>
<dbReference type="Pfam" id="PF07047">
    <property type="entry name" value="OPA3"/>
    <property type="match status" value="1"/>
</dbReference>
<dbReference type="OrthoDB" id="2129069at2759"/>
<evidence type="ECO:0000313" key="5">
    <source>
        <dbReference type="Proteomes" id="UP001152759"/>
    </source>
</evidence>
<feature type="region of interest" description="Disordered" evidence="3">
    <location>
        <begin position="157"/>
        <end position="196"/>
    </location>
</feature>
<proteinExistence type="inferred from homology"/>
<dbReference type="GO" id="GO:0019216">
    <property type="term" value="P:regulation of lipid metabolic process"/>
    <property type="evidence" value="ECO:0007669"/>
    <property type="project" value="TreeGrafter"/>
</dbReference>
<comment type="similarity">
    <text evidence="1">Belongs to the OPA3 family.</text>
</comment>
<evidence type="ECO:0000256" key="3">
    <source>
        <dbReference type="SAM" id="MobiDB-lite"/>
    </source>
</evidence>
<dbReference type="InterPro" id="IPR010754">
    <property type="entry name" value="OPA3-like"/>
</dbReference>
<keyword evidence="2" id="KW-0175">Coiled coil</keyword>
<dbReference type="GO" id="GO:0005739">
    <property type="term" value="C:mitochondrion"/>
    <property type="evidence" value="ECO:0007669"/>
    <property type="project" value="TreeGrafter"/>
</dbReference>
<name>A0A9P0APE1_BEMTA</name>
<evidence type="ECO:0000256" key="1">
    <source>
        <dbReference type="ARBA" id="ARBA00007584"/>
    </source>
</evidence>
<dbReference type="KEGG" id="btab:109034673"/>
<feature type="compositionally biased region" description="Pro residues" evidence="3">
    <location>
        <begin position="161"/>
        <end position="172"/>
    </location>
</feature>
<dbReference type="EMBL" id="OU963870">
    <property type="protein sequence ID" value="CAH0395761.1"/>
    <property type="molecule type" value="Genomic_DNA"/>
</dbReference>
<dbReference type="PANTHER" id="PTHR12499:SF0">
    <property type="entry name" value="OPTIC ATROPHY 3 PROTEIN"/>
    <property type="match status" value="1"/>
</dbReference>
<reference evidence="4" key="1">
    <citation type="submission" date="2021-12" db="EMBL/GenBank/DDBJ databases">
        <authorList>
            <person name="King R."/>
        </authorList>
    </citation>
    <scope>NUCLEOTIDE SEQUENCE</scope>
</reference>
<accession>A0A9P0APE1</accession>
<evidence type="ECO:0000256" key="2">
    <source>
        <dbReference type="ARBA" id="ARBA00023054"/>
    </source>
</evidence>
<organism evidence="4 5">
    <name type="scientific">Bemisia tabaci</name>
    <name type="common">Sweetpotato whitefly</name>
    <name type="synonym">Aleurodes tabaci</name>
    <dbReference type="NCBI Taxonomy" id="7038"/>
    <lineage>
        <taxon>Eukaryota</taxon>
        <taxon>Metazoa</taxon>
        <taxon>Ecdysozoa</taxon>
        <taxon>Arthropoda</taxon>
        <taxon>Hexapoda</taxon>
        <taxon>Insecta</taxon>
        <taxon>Pterygota</taxon>
        <taxon>Neoptera</taxon>
        <taxon>Paraneoptera</taxon>
        <taxon>Hemiptera</taxon>
        <taxon>Sternorrhyncha</taxon>
        <taxon>Aleyrodoidea</taxon>
        <taxon>Aleyrodidae</taxon>
        <taxon>Aleyrodinae</taxon>
        <taxon>Bemisia</taxon>
    </lineage>
</organism>
<evidence type="ECO:0000313" key="4">
    <source>
        <dbReference type="EMBL" id="CAH0395761.1"/>
    </source>
</evidence>
<gene>
    <name evidence="4" type="ORF">BEMITA_LOCUS13906</name>
</gene>
<dbReference type="AlphaFoldDB" id="A0A9P0APE1"/>
<evidence type="ECO:0008006" key="6">
    <source>
        <dbReference type="Google" id="ProtNLM"/>
    </source>
</evidence>